<organism evidence="2 4">
    <name type="scientific">Mesomycoplasma dispar</name>
    <dbReference type="NCBI Taxonomy" id="86660"/>
    <lineage>
        <taxon>Bacteria</taxon>
        <taxon>Bacillati</taxon>
        <taxon>Mycoplasmatota</taxon>
        <taxon>Mycoplasmoidales</taxon>
        <taxon>Metamycoplasmataceae</taxon>
        <taxon>Mesomycoplasma</taxon>
    </lineage>
</organism>
<evidence type="ECO:0000313" key="2">
    <source>
        <dbReference type="EMBL" id="VEU61225.1"/>
    </source>
</evidence>
<dbReference type="Proteomes" id="UP000224629">
    <property type="component" value="Chromosome"/>
</dbReference>
<dbReference type="EMBL" id="CP024161">
    <property type="protein sequence ID" value="ATP59428.1"/>
    <property type="molecule type" value="Genomic_DNA"/>
</dbReference>
<dbReference type="Pfam" id="PF02367">
    <property type="entry name" value="TsaE"/>
    <property type="match status" value="1"/>
</dbReference>
<gene>
    <name evidence="2" type="primary">engC</name>
    <name evidence="1" type="ORF">CSW10_00385</name>
    <name evidence="2" type="ORF">NCTC10125_00075</name>
</gene>
<dbReference type="Proteomes" id="UP000289629">
    <property type="component" value="Chromosome"/>
</dbReference>
<sequence length="139" mass="16434">MNWENLSKNYLFCNKIISKTSLDLEIIFAKIIEKNVQFIYLTGSYGSGKTDFVKKFAEKIGIKTKITSPSFNFMFLHEKLVHIDLDNYPGELDEFQDYFSENFVFIEWANKLSKFAKNSILINFEILNLETRQVKFCWN</sequence>
<dbReference type="InterPro" id="IPR003442">
    <property type="entry name" value="T6A_TsaE"/>
</dbReference>
<dbReference type="EMBL" id="LR214971">
    <property type="protein sequence ID" value="VEU61225.1"/>
    <property type="molecule type" value="Genomic_DNA"/>
</dbReference>
<dbReference type="AlphaFoldDB" id="A0AAJ5NKU0"/>
<dbReference type="KEGG" id="mds:MDIS_00385"/>
<name>A0AAJ5NKU0_9BACT</name>
<keyword evidence="3" id="KW-1185">Reference proteome</keyword>
<dbReference type="InterPro" id="IPR027417">
    <property type="entry name" value="P-loop_NTPase"/>
</dbReference>
<reference evidence="1 3" key="1">
    <citation type="submission" date="2017-10" db="EMBL/GenBank/DDBJ databases">
        <title>Genome-wide analysis of the first isolated strain mycoplasma dispar GS01.</title>
        <authorList>
            <person name="Hao H."/>
            <person name="Chen S."/>
            <person name="Zhao P."/>
            <person name="Chu Y."/>
            <person name="Liu Y."/>
        </authorList>
    </citation>
    <scope>NUCLEOTIDE SEQUENCE [LARGE SCALE GENOMIC DNA]</scope>
    <source>
        <strain evidence="1 3">GS01</strain>
    </source>
</reference>
<dbReference type="RefSeq" id="WP_044635160.1">
    <property type="nucleotide sequence ID" value="NZ_CP024161.1"/>
</dbReference>
<reference evidence="2 4" key="2">
    <citation type="submission" date="2019-01" db="EMBL/GenBank/DDBJ databases">
        <authorList>
            <consortium name="Pathogen Informatics"/>
        </authorList>
    </citation>
    <scope>NUCLEOTIDE SEQUENCE [LARGE SCALE GENOMIC DNA]</scope>
    <source>
        <strain evidence="2 4">NCTC10125</strain>
    </source>
</reference>
<evidence type="ECO:0000313" key="1">
    <source>
        <dbReference type="EMBL" id="ATP59428.1"/>
    </source>
</evidence>
<evidence type="ECO:0000313" key="3">
    <source>
        <dbReference type="Proteomes" id="UP000224629"/>
    </source>
</evidence>
<dbReference type="SUPFAM" id="SSF52540">
    <property type="entry name" value="P-loop containing nucleoside triphosphate hydrolases"/>
    <property type="match status" value="1"/>
</dbReference>
<dbReference type="Gene3D" id="3.40.50.300">
    <property type="entry name" value="P-loop containing nucleotide triphosphate hydrolases"/>
    <property type="match status" value="1"/>
</dbReference>
<dbReference type="GO" id="GO:0002949">
    <property type="term" value="P:tRNA threonylcarbamoyladenosine modification"/>
    <property type="evidence" value="ECO:0007669"/>
    <property type="project" value="InterPro"/>
</dbReference>
<protein>
    <submittedName>
        <fullName evidence="2">ATP/GTP-binding protein</fullName>
    </submittedName>
    <submittedName>
        <fullName evidence="1">tRNA (Adenosine(37)-N6)-threonylcarbamoyltransferase complex ATPase subunit type 1 TsaE</fullName>
    </submittedName>
</protein>
<proteinExistence type="predicted"/>
<evidence type="ECO:0000313" key="4">
    <source>
        <dbReference type="Proteomes" id="UP000289629"/>
    </source>
</evidence>
<accession>A0AAJ5NKU0</accession>